<organism evidence="1 2">
    <name type="scientific">[Candida] jaroonii</name>
    <dbReference type="NCBI Taxonomy" id="467808"/>
    <lineage>
        <taxon>Eukaryota</taxon>
        <taxon>Fungi</taxon>
        <taxon>Dikarya</taxon>
        <taxon>Ascomycota</taxon>
        <taxon>Saccharomycotina</taxon>
        <taxon>Pichiomycetes</taxon>
        <taxon>Debaryomycetaceae</taxon>
        <taxon>Yamadazyma</taxon>
    </lineage>
</organism>
<protein>
    <submittedName>
        <fullName evidence="1">Uncharacterized protein</fullName>
    </submittedName>
</protein>
<evidence type="ECO:0000313" key="2">
    <source>
        <dbReference type="Proteomes" id="UP001152531"/>
    </source>
</evidence>
<name>A0ACA9YGP5_9ASCO</name>
<comment type="caution">
    <text evidence="1">The sequence shown here is derived from an EMBL/GenBank/DDBJ whole genome shotgun (WGS) entry which is preliminary data.</text>
</comment>
<evidence type="ECO:0000313" key="1">
    <source>
        <dbReference type="EMBL" id="CAH6723988.1"/>
    </source>
</evidence>
<accession>A0ACA9YGP5</accession>
<sequence length="734" mass="84300">MSSPSLCSPNCLLQTQDYFAIKRNNKERNHSTPDGRLNLNIRHHNFNDSISSMTSDSTVDSELKKTDSIISSSTLIDESPQILATKLPTLSINEENEEKKDLYGELSPFNNLNHYKVRASSLVDLNFQPPPLTKHVSSPTIKTFNEIKRPHQDYTESIKALSPNIEYLDSDQLQNTLSQLSIDKDLNLPNMLIIDVRSFTDYITNHLKYAINICLPSTLLKRPNFSFIRCVNSLPLYEKLLIKSYYNNEQSNIMNNNQKSSLEQIKCSKFGFPSILIYDTTNNSINMYYMIKKILQDKNDVTIYIANEGFGDLNIKEEFSETGNKPLFNVDDLMNNDTNLMTSIPITKAPNKLKTLNVGPHLVPPDRFRSNSLNDLRSPVESSTPVLSNFKLPPTALTPSFKIRHNEETFDHNKLGIDLLTKYDLQHRKLPSWINLQRLQESKLIAEFNNIETFEKNRLNNILNINNNGINKEISISSGIEKGHKNRYKDIFLYDHSRVKLKDFNQPQQCDYINASYINSIDKLYNTENINNFKYIASQGPLKHTIGDFYKSIINNNTKLIIALTDEFENGMIKCDPYWAPGIYFSNGNKIAIKINSVEKANDNLIFRKIQITTDTDTREIVQIQLLNWLDNEICGNFDDLMKIVRFKQSLMKDPEVGINDYATLIHCSAGCGRTGTFITIDSIINLIENNVVINEDIIFNIVGNLRLQRISMVQNLRQFISIYEMVIRYTINE</sequence>
<gene>
    <name evidence="1" type="ORF">CLIB1444_25S00386</name>
</gene>
<dbReference type="EMBL" id="CALSDN010000025">
    <property type="protein sequence ID" value="CAH6723988.1"/>
    <property type="molecule type" value="Genomic_DNA"/>
</dbReference>
<dbReference type="Proteomes" id="UP001152531">
    <property type="component" value="Unassembled WGS sequence"/>
</dbReference>
<reference evidence="1" key="1">
    <citation type="submission" date="2022-06" db="EMBL/GenBank/DDBJ databases">
        <authorList>
            <person name="Legras J.-L."/>
            <person name="Devillers H."/>
            <person name="Grondin C."/>
        </authorList>
    </citation>
    <scope>NUCLEOTIDE SEQUENCE</scope>
    <source>
        <strain evidence="1">CLIB 1444</strain>
    </source>
</reference>
<proteinExistence type="predicted"/>
<keyword evidence="2" id="KW-1185">Reference proteome</keyword>